<gene>
    <name evidence="2" type="ORF">GQN54_09810</name>
</gene>
<accession>A0A6N9NKM0</accession>
<comment type="caution">
    <text evidence="2">The sequence shown here is derived from an EMBL/GenBank/DDBJ whole genome shotgun (WGS) entry which is preliminary data.</text>
</comment>
<dbReference type="InterPro" id="IPR050742">
    <property type="entry name" value="Helicase_Restrict-Modif_Enz"/>
</dbReference>
<keyword evidence="2" id="KW-0067">ATP-binding</keyword>
<organism evidence="2 3">
    <name type="scientific">Acidiluteibacter ferrifornacis</name>
    <dbReference type="NCBI Taxonomy" id="2692424"/>
    <lineage>
        <taxon>Bacteria</taxon>
        <taxon>Pseudomonadati</taxon>
        <taxon>Bacteroidota</taxon>
        <taxon>Flavobacteriia</taxon>
        <taxon>Flavobacteriales</taxon>
        <taxon>Cryomorphaceae</taxon>
        <taxon>Acidiluteibacter</taxon>
    </lineage>
</organism>
<dbReference type="InterPro" id="IPR027417">
    <property type="entry name" value="P-loop_NTPase"/>
</dbReference>
<dbReference type="PANTHER" id="PTHR47396:SF1">
    <property type="entry name" value="ATP-DEPENDENT HELICASE IRC3-RELATED"/>
    <property type="match status" value="1"/>
</dbReference>
<reference evidence="2 3" key="1">
    <citation type="submission" date="2019-12" db="EMBL/GenBank/DDBJ databases">
        <authorList>
            <person name="Zhao J."/>
        </authorList>
    </citation>
    <scope>NUCLEOTIDE SEQUENCE [LARGE SCALE GENOMIC DNA]</scope>
    <source>
        <strain evidence="2 3">S-15</strain>
    </source>
</reference>
<keyword evidence="2" id="KW-0347">Helicase</keyword>
<keyword evidence="2" id="KW-0547">Nucleotide-binding</keyword>
<feature type="domain" description="Helicase ATP-binding" evidence="1">
    <location>
        <begin position="33"/>
        <end position="269"/>
    </location>
</feature>
<dbReference type="EMBL" id="WWNE01000007">
    <property type="protein sequence ID" value="NBG66412.1"/>
    <property type="molecule type" value="Genomic_DNA"/>
</dbReference>
<keyword evidence="3" id="KW-1185">Reference proteome</keyword>
<dbReference type="InterPro" id="IPR006935">
    <property type="entry name" value="Helicase/UvrB_N"/>
</dbReference>
<dbReference type="GO" id="GO:0003677">
    <property type="term" value="F:DNA binding"/>
    <property type="evidence" value="ECO:0007669"/>
    <property type="project" value="InterPro"/>
</dbReference>
<dbReference type="Pfam" id="PF04851">
    <property type="entry name" value="ResIII"/>
    <property type="match status" value="1"/>
</dbReference>
<evidence type="ECO:0000313" key="3">
    <source>
        <dbReference type="Proteomes" id="UP000470771"/>
    </source>
</evidence>
<dbReference type="RefSeq" id="WP_160633362.1">
    <property type="nucleotide sequence ID" value="NZ_WWNE01000007.1"/>
</dbReference>
<dbReference type="SMART" id="SM00487">
    <property type="entry name" value="DEXDc"/>
    <property type="match status" value="1"/>
</dbReference>
<proteinExistence type="predicted"/>
<dbReference type="PANTHER" id="PTHR47396">
    <property type="entry name" value="TYPE I RESTRICTION ENZYME ECOKI R PROTEIN"/>
    <property type="match status" value="1"/>
</dbReference>
<keyword evidence="2" id="KW-0378">Hydrolase</keyword>
<dbReference type="GO" id="GO:0004386">
    <property type="term" value="F:helicase activity"/>
    <property type="evidence" value="ECO:0007669"/>
    <property type="project" value="UniProtKB-KW"/>
</dbReference>
<dbReference type="GO" id="GO:0005829">
    <property type="term" value="C:cytosol"/>
    <property type="evidence" value="ECO:0007669"/>
    <property type="project" value="TreeGrafter"/>
</dbReference>
<dbReference type="SUPFAM" id="SSF52540">
    <property type="entry name" value="P-loop containing nucleoside triphosphate hydrolases"/>
    <property type="match status" value="2"/>
</dbReference>
<sequence>MSSQTLEQKISAGFEMGVPRPEIPAYITTNLNPKFELRPYQEEAFSRFIFYTEKYPGKILPTQLLFHMATGSGKTMMMAGCMLHLYELGYRNFIFFVNSNTIIEKTRDNFLNDASTKYLFAETISIAEQKINVKEVDSFEGVNEDDINIVFTTIHGLHSDLNNPKENSLTYEDFEDKKIVLISDEAHHINADTKNSKKLTKGELEDKLSWEKTVTKIFNASKDNYLLEFTATADLANAAIAEKYKDKLIFDYPLKQFKKDLYSKEVKILQAEIDPFQRALQAIILNQYRRKVFEKNGWHIKPVVLFKSKKIDESAAFFAEFVEGIKSLSKSDIDKVYAANTNNAITEAKSYFESNGVTIANLIQELKEDFSEDKCISVDSKSDSEEKQLIINSLEDENNEYRAVFAVDKLNEGWDVLNLFDIVRLYDSRDADTKTGKVGKTTMSEAQLIGRGARYCPFKLSEDQDKYKRKYDKDLTNPLRICEELYYHAAYNPRYISELNKALEDIGLKDTKTKQVELFLKPEFKETDFYKSGLVYVNEKVPNQREEVKELPKHLRDKVHKVKLATGYTSVSIAFQSSTDNLQRDQKTYKLSEIDYRIRLKALSKLKFYRFNNLKKHFPHLDSVEQFITDDSYANTISVELSGTKEQVESPTPDMFLEACIQAFDDTAKQIQSNAIDFVGSKSFKPKGLPYLFKDKVLNITVNEDGDAEYGRSQKEPSNADLLIDLGQEEWYAHNDNYGTSEEKYLVKFIKQAHTELSKEYEDVYLLRNERFFKLFAFDDGRAVEPDFVLYLKKEVEKKYLFYQIFIEPKGQHLIKNDEWKQEFLTQIEEEYELETVFENKEYKLVGMPFYNETLTRTDFEKKLQEYYGK</sequence>
<evidence type="ECO:0000313" key="2">
    <source>
        <dbReference type="EMBL" id="NBG66412.1"/>
    </source>
</evidence>
<protein>
    <submittedName>
        <fullName evidence="2">DEAD/DEAH box helicase family protein</fullName>
    </submittedName>
</protein>
<dbReference type="Gene3D" id="3.40.50.300">
    <property type="entry name" value="P-loop containing nucleotide triphosphate hydrolases"/>
    <property type="match status" value="1"/>
</dbReference>
<dbReference type="Proteomes" id="UP000470771">
    <property type="component" value="Unassembled WGS sequence"/>
</dbReference>
<dbReference type="AlphaFoldDB" id="A0A6N9NKM0"/>
<name>A0A6N9NKM0_9FLAO</name>
<dbReference type="GO" id="GO:0016787">
    <property type="term" value="F:hydrolase activity"/>
    <property type="evidence" value="ECO:0007669"/>
    <property type="project" value="InterPro"/>
</dbReference>
<dbReference type="GO" id="GO:0005524">
    <property type="term" value="F:ATP binding"/>
    <property type="evidence" value="ECO:0007669"/>
    <property type="project" value="InterPro"/>
</dbReference>
<dbReference type="CDD" id="cd18785">
    <property type="entry name" value="SF2_C"/>
    <property type="match status" value="1"/>
</dbReference>
<dbReference type="InterPro" id="IPR014001">
    <property type="entry name" value="Helicase_ATP-bd"/>
</dbReference>
<evidence type="ECO:0000259" key="1">
    <source>
        <dbReference type="SMART" id="SM00487"/>
    </source>
</evidence>